<dbReference type="Proteomes" id="UP000239197">
    <property type="component" value="Chromosome"/>
</dbReference>
<dbReference type="PANTHER" id="PTHR34986:SF1">
    <property type="entry name" value="PROTEIN YIAL"/>
    <property type="match status" value="1"/>
</dbReference>
<evidence type="ECO:0008006" key="3">
    <source>
        <dbReference type="Google" id="ProtNLM"/>
    </source>
</evidence>
<evidence type="ECO:0000313" key="2">
    <source>
        <dbReference type="Proteomes" id="UP000239197"/>
    </source>
</evidence>
<dbReference type="Gene3D" id="2.60.120.370">
    <property type="entry name" value="YhcH/YjgK/YiaL"/>
    <property type="match status" value="1"/>
</dbReference>
<reference evidence="2" key="1">
    <citation type="submission" date="2017-01" db="EMBL/GenBank/DDBJ databases">
        <title>Genome sequence of Rouxiella sp. ERMR1:05.</title>
        <authorList>
            <person name="Kumar R."/>
            <person name="Singh D."/>
            <person name="Kumar S."/>
        </authorList>
    </citation>
    <scope>NUCLEOTIDE SEQUENCE [LARGE SCALE GENOMIC DNA]</scope>
    <source>
        <strain evidence="2">ERMR1:05</strain>
    </source>
</reference>
<dbReference type="InterPro" id="IPR037012">
    <property type="entry name" value="NanQ/TabA/YiaL_sf"/>
</dbReference>
<dbReference type="RefSeq" id="WP_104924562.1">
    <property type="nucleotide sequence ID" value="NZ_CP019062.1"/>
</dbReference>
<gene>
    <name evidence="1" type="ORF">BV494_20900</name>
</gene>
<protein>
    <recommendedName>
        <fullName evidence="3">YhcH/YjgK/YiaL family protein</fullName>
    </recommendedName>
</protein>
<accession>A0A2L1UWF8</accession>
<keyword evidence="2" id="KW-1185">Reference proteome</keyword>
<evidence type="ECO:0000313" key="1">
    <source>
        <dbReference type="EMBL" id="AVF37204.1"/>
    </source>
</evidence>
<dbReference type="KEGG" id="rox:BV494_20900"/>
<dbReference type="SUPFAM" id="SSF51197">
    <property type="entry name" value="Clavaminate synthase-like"/>
    <property type="match status" value="1"/>
</dbReference>
<dbReference type="NCBIfam" id="TIGR00022">
    <property type="entry name" value="YhcH/YjgK/YiaL family protein"/>
    <property type="match status" value="1"/>
</dbReference>
<name>A0A2L1UWF8_9GAMM</name>
<dbReference type="OrthoDB" id="6196468at2"/>
<dbReference type="PANTHER" id="PTHR34986">
    <property type="entry name" value="EVOLVED BETA-GALACTOSIDASE SUBUNIT BETA"/>
    <property type="match status" value="1"/>
</dbReference>
<dbReference type="AlphaFoldDB" id="A0A2L1UWF8"/>
<organism evidence="1 2">
    <name type="scientific">Rahnella sikkimica</name>
    <dbReference type="NCBI Taxonomy" id="1805933"/>
    <lineage>
        <taxon>Bacteria</taxon>
        <taxon>Pseudomonadati</taxon>
        <taxon>Pseudomonadota</taxon>
        <taxon>Gammaproteobacteria</taxon>
        <taxon>Enterobacterales</taxon>
        <taxon>Yersiniaceae</taxon>
        <taxon>Rahnella</taxon>
    </lineage>
</organism>
<sequence>MIVCCLRDWEREKLAFHPIINKGIEYITQTDFSTLTPGKFDIIPGKMFCLLQEMNTVPANEMRAESHFKFVDIQFLLQGEETLGVARGTSGHEVVEDRADEHDIVFYQDTKNESFIHLEPGMFAVFFPQDLHRPCCHSQRESFIRKAVIKIHLSLFDDGLFMNNR</sequence>
<dbReference type="Pfam" id="PF04074">
    <property type="entry name" value="DUF386"/>
    <property type="match status" value="1"/>
</dbReference>
<dbReference type="GO" id="GO:0005829">
    <property type="term" value="C:cytosol"/>
    <property type="evidence" value="ECO:0007669"/>
    <property type="project" value="TreeGrafter"/>
</dbReference>
<proteinExistence type="predicted"/>
<dbReference type="InterPro" id="IPR004375">
    <property type="entry name" value="NanQ/TabA/YiaL"/>
</dbReference>
<dbReference type="EMBL" id="CP019062">
    <property type="protein sequence ID" value="AVF37204.1"/>
    <property type="molecule type" value="Genomic_DNA"/>
</dbReference>